<protein>
    <submittedName>
        <fullName evidence="2">Uncharacterized protein</fullName>
    </submittedName>
</protein>
<gene>
    <name evidence="2" type="ORF">HLPCO_001782</name>
</gene>
<dbReference type="InParanoid" id="F7PTU2"/>
<keyword evidence="1" id="KW-0472">Membrane</keyword>
<feature type="transmembrane region" description="Helical" evidence="1">
    <location>
        <begin position="160"/>
        <end position="178"/>
    </location>
</feature>
<keyword evidence="3" id="KW-1185">Reference proteome</keyword>
<dbReference type="EMBL" id="AFNU02000005">
    <property type="protein sequence ID" value="ERJ12255.1"/>
    <property type="molecule type" value="Genomic_DNA"/>
</dbReference>
<dbReference type="RefSeq" id="WP_008825261.1">
    <property type="nucleotide sequence ID" value="NZ_AFNU02000005.1"/>
</dbReference>
<reference evidence="2 3" key="1">
    <citation type="journal article" date="2011" name="J. Bacteriol.">
        <title>Genome sequence of Haloplasma contractile, an unusual contractile bacterium from a deep-sea anoxic brine lake.</title>
        <authorList>
            <person name="Antunes A."/>
            <person name="Alam I."/>
            <person name="El Dorry H."/>
            <person name="Siam R."/>
            <person name="Robertson A."/>
            <person name="Bajic V.B."/>
            <person name="Stingl U."/>
        </authorList>
    </citation>
    <scope>NUCLEOTIDE SEQUENCE [LARGE SCALE GENOMIC DNA]</scope>
    <source>
        <strain evidence="2 3">SSD-17B</strain>
    </source>
</reference>
<feature type="transmembrane region" description="Helical" evidence="1">
    <location>
        <begin position="43"/>
        <end position="64"/>
    </location>
</feature>
<evidence type="ECO:0000313" key="3">
    <source>
        <dbReference type="Proteomes" id="UP000005707"/>
    </source>
</evidence>
<feature type="transmembrane region" description="Helical" evidence="1">
    <location>
        <begin position="6"/>
        <end position="22"/>
    </location>
</feature>
<name>F7PTU2_9MOLU</name>
<sequence>MIEFIIFSVMTATLIYVSSINYKKYEQKMPSKSTKVLIVLSRFVQLLTLIYIVVSMYQITYFIFERGRFPQVLNTVNFNENAVSAFDWGPPIVILFGIINNALIFGILEFTIQILKDFSNEVSFSEKVVERFRRIANLFIIKIFVSIVITYITTATLSFNYEYLIIYGLMIVLIKYFIHGKTIQEDSDLSI</sequence>
<dbReference type="STRING" id="1033810.HLPCO_001782"/>
<accession>F7PTU2</accession>
<comment type="caution">
    <text evidence="2">The sequence shown here is derived from an EMBL/GenBank/DDBJ whole genome shotgun (WGS) entry which is preliminary data.</text>
</comment>
<evidence type="ECO:0000256" key="1">
    <source>
        <dbReference type="SAM" id="Phobius"/>
    </source>
</evidence>
<dbReference type="AlphaFoldDB" id="F7PTU2"/>
<reference evidence="2 3" key="2">
    <citation type="journal article" date="2013" name="PLoS ONE">
        <title>INDIGO - INtegrated Data Warehouse of MIcrobial GenOmes with Examples from the Red Sea Extremophiles.</title>
        <authorList>
            <person name="Alam I."/>
            <person name="Antunes A."/>
            <person name="Kamau A.A."/>
            <person name="Ba Alawi W."/>
            <person name="Kalkatawi M."/>
            <person name="Stingl U."/>
            <person name="Bajic V.B."/>
        </authorList>
    </citation>
    <scope>NUCLEOTIDE SEQUENCE [LARGE SCALE GENOMIC DNA]</scope>
    <source>
        <strain evidence="2 3">SSD-17B</strain>
    </source>
</reference>
<organism evidence="2 3">
    <name type="scientific">Haloplasma contractile SSD-17B</name>
    <dbReference type="NCBI Taxonomy" id="1033810"/>
    <lineage>
        <taxon>Bacteria</taxon>
        <taxon>Bacillati</taxon>
        <taxon>Mycoplasmatota</taxon>
        <taxon>Mollicutes</taxon>
        <taxon>Haloplasmatales</taxon>
        <taxon>Haloplasmataceae</taxon>
        <taxon>Haloplasma</taxon>
    </lineage>
</organism>
<keyword evidence="1" id="KW-1133">Transmembrane helix</keyword>
<dbReference type="Proteomes" id="UP000005707">
    <property type="component" value="Unassembled WGS sequence"/>
</dbReference>
<feature type="transmembrane region" description="Helical" evidence="1">
    <location>
        <begin position="135"/>
        <end position="154"/>
    </location>
</feature>
<feature type="transmembrane region" description="Helical" evidence="1">
    <location>
        <begin position="92"/>
        <end position="115"/>
    </location>
</feature>
<evidence type="ECO:0000313" key="2">
    <source>
        <dbReference type="EMBL" id="ERJ12255.1"/>
    </source>
</evidence>
<proteinExistence type="predicted"/>
<keyword evidence="1" id="KW-0812">Transmembrane</keyword>